<evidence type="ECO:0000313" key="5">
    <source>
        <dbReference type="Proteomes" id="UP001146793"/>
    </source>
</evidence>
<evidence type="ECO:0000256" key="1">
    <source>
        <dbReference type="SAM" id="Coils"/>
    </source>
</evidence>
<keyword evidence="1" id="KW-0175">Coiled coil</keyword>
<comment type="caution">
    <text evidence="4">The sequence shown here is derived from an EMBL/GenBank/DDBJ whole genome shotgun (WGS) entry which is preliminary data.</text>
</comment>
<keyword evidence="3" id="KW-1133">Transmembrane helix</keyword>
<dbReference type="GO" id="GO:0003682">
    <property type="term" value="F:chromatin binding"/>
    <property type="evidence" value="ECO:0007669"/>
    <property type="project" value="InterPro"/>
</dbReference>
<reference evidence="4" key="1">
    <citation type="submission" date="2022-08" db="EMBL/GenBank/DDBJ databases">
        <title>Novel sulphate-reducing endosymbionts in the free-living metamonad Anaeramoeba.</title>
        <authorList>
            <person name="Jerlstrom-Hultqvist J."/>
            <person name="Cepicka I."/>
            <person name="Gallot-Lavallee L."/>
            <person name="Salas-Leiva D."/>
            <person name="Curtis B.A."/>
            <person name="Zahonova K."/>
            <person name="Pipaliya S."/>
            <person name="Dacks J."/>
            <person name="Roger A.J."/>
        </authorList>
    </citation>
    <scope>NUCLEOTIDE SEQUENCE</scope>
    <source>
        <strain evidence="4">Busselton2</strain>
    </source>
</reference>
<dbReference type="GO" id="GO:0071763">
    <property type="term" value="P:nuclear membrane organization"/>
    <property type="evidence" value="ECO:0007669"/>
    <property type="project" value="TreeGrafter"/>
</dbReference>
<dbReference type="InterPro" id="IPR044780">
    <property type="entry name" value="Heh2/Src1"/>
</dbReference>
<feature type="compositionally biased region" description="Basic and acidic residues" evidence="2">
    <location>
        <begin position="49"/>
        <end position="58"/>
    </location>
</feature>
<proteinExistence type="predicted"/>
<dbReference type="Proteomes" id="UP001146793">
    <property type="component" value="Unassembled WGS sequence"/>
</dbReference>
<dbReference type="PANTHER" id="PTHR47808:SF2">
    <property type="entry name" value="LEM DOMAIN-CONTAINING PROTEIN 2"/>
    <property type="match status" value="1"/>
</dbReference>
<feature type="compositionally biased region" description="Basic and acidic residues" evidence="2">
    <location>
        <begin position="66"/>
        <end position="90"/>
    </location>
</feature>
<dbReference type="PANTHER" id="PTHR47808">
    <property type="entry name" value="INNER NUCLEAR MEMBRANE PROTEIN HEH2-RELATED"/>
    <property type="match status" value="1"/>
</dbReference>
<feature type="coiled-coil region" evidence="1">
    <location>
        <begin position="505"/>
        <end position="539"/>
    </location>
</feature>
<organism evidence="4 5">
    <name type="scientific">Anaeramoeba flamelloides</name>
    <dbReference type="NCBI Taxonomy" id="1746091"/>
    <lineage>
        <taxon>Eukaryota</taxon>
        <taxon>Metamonada</taxon>
        <taxon>Anaeramoebidae</taxon>
        <taxon>Anaeramoeba</taxon>
    </lineage>
</organism>
<dbReference type="AlphaFoldDB" id="A0AAV7YJ62"/>
<dbReference type="GO" id="GO:0034399">
    <property type="term" value="C:nuclear periphery"/>
    <property type="evidence" value="ECO:0007669"/>
    <property type="project" value="TreeGrafter"/>
</dbReference>
<keyword evidence="3" id="KW-0812">Transmembrane</keyword>
<dbReference type="EMBL" id="JANTQA010000060">
    <property type="protein sequence ID" value="KAJ3428035.1"/>
    <property type="molecule type" value="Genomic_DNA"/>
</dbReference>
<name>A0AAV7YJ62_9EUKA</name>
<accession>A0AAV7YJ62</accession>
<evidence type="ECO:0000256" key="2">
    <source>
        <dbReference type="SAM" id="MobiDB-lite"/>
    </source>
</evidence>
<feature type="transmembrane region" description="Helical" evidence="3">
    <location>
        <begin position="726"/>
        <end position="747"/>
    </location>
</feature>
<feature type="region of interest" description="Disordered" evidence="2">
    <location>
        <begin position="1"/>
        <end position="155"/>
    </location>
</feature>
<feature type="compositionally biased region" description="Basic residues" evidence="2">
    <location>
        <begin position="15"/>
        <end position="40"/>
    </location>
</feature>
<feature type="compositionally biased region" description="Basic and acidic residues" evidence="2">
    <location>
        <begin position="97"/>
        <end position="127"/>
    </location>
</feature>
<keyword evidence="3" id="KW-0472">Membrane</keyword>
<evidence type="ECO:0000313" key="4">
    <source>
        <dbReference type="EMBL" id="KAJ3428035.1"/>
    </source>
</evidence>
<protein>
    <submittedName>
        <fullName evidence="4">Cortactin and drebrin</fullName>
    </submittedName>
</protein>
<dbReference type="GO" id="GO:0005637">
    <property type="term" value="C:nuclear inner membrane"/>
    <property type="evidence" value="ECO:0007669"/>
    <property type="project" value="InterPro"/>
</dbReference>
<evidence type="ECO:0000256" key="3">
    <source>
        <dbReference type="SAM" id="Phobius"/>
    </source>
</evidence>
<sequence>MSNPTYGWKISTGRKSTKRKRRKINQIIKKNKLNQQKKKTRENQNQNKKQKEQEKEQENEIEPEQQQEKKQEQQQQNEQEKETKKEKTRENQNQNKKQKEQEQEQEQEKKKEQEQEKEQEMETKKENQTQNKKRKEKEKAKEKLINKNQSQNQRTVSFNKASINKSEKNRLPQNTLFKGNLIQREIQIKVEPERSKISKNFLQEFGVNLNFFLLPREANLEYFFCYWDWVLDEDNSRNYLKNENFPSSLITDNCLNVNFLINILKLLNNLKEEHFIKIIRDTTNMNNFPEIYDFGEEEVFGKLMMINLFVFAAPLVMTQKHYLKKLKNYLHISHYQNLKAFYKEFTQNLYEQPNDVLNHWFNYFFPQLWNQNCSEESALEILNYLESLFFYGTNYYELKKSEEHCISEENFSYYFMLLGELYQSFGSIPFNWDLMTNQSNQKNLSNNKRKLKKNKIKNKIFKNVTNHTVNRKHIFSKENLKTKTNKQASFNYPQEKINEEGVEIEIELEKELGKEEEEVEEEEEEEVEVEVEVEVEDEEGYKQNNDRKFSKYFTRKVFIKMLKNLPLLEDLTIFFNPQKTPRLFFPNILTYTCTRNNWIRNKSIEYLLLCLQFDEFCYEQWKTIYPHYIPQSNNLVFQILLNWRQLSANYSLNLKKLNSILTFFIETNQSLGNEQFDQKKYWPNDDQVELREAFEIENIIDNDINISSVTFKQLKISISKSKKNSLLLNFLLFFLLIIVLICLVFFWKNNKIDFKPIKTFFKE</sequence>
<gene>
    <name evidence="4" type="ORF">M0812_25667</name>
</gene>
<dbReference type="GO" id="GO:0005783">
    <property type="term" value="C:endoplasmic reticulum"/>
    <property type="evidence" value="ECO:0007669"/>
    <property type="project" value="TreeGrafter"/>
</dbReference>